<reference evidence="1 2" key="1">
    <citation type="journal article" date="2005" name="Int. J. Syst. Evol. Microbiol.">
        <title>Bacillus cibi sp. nov., isolated from jeotgal, a traditional Korean fermented seafood.</title>
        <authorList>
            <person name="Yoon J.H."/>
            <person name="Lee C.H."/>
            <person name="Oh T.K."/>
        </authorList>
    </citation>
    <scope>NUCLEOTIDE SEQUENCE [LARGE SCALE GENOMIC DNA]</scope>
    <source>
        <strain evidence="1 2">DSM 16189</strain>
    </source>
</reference>
<organism evidence="1 2">
    <name type="scientific">Metabacillus indicus</name>
    <name type="common">Bacillus indicus</name>
    <dbReference type="NCBI Taxonomy" id="246786"/>
    <lineage>
        <taxon>Bacteria</taxon>
        <taxon>Bacillati</taxon>
        <taxon>Bacillota</taxon>
        <taxon>Bacilli</taxon>
        <taxon>Bacillales</taxon>
        <taxon>Bacillaceae</taxon>
        <taxon>Metabacillus</taxon>
    </lineage>
</organism>
<dbReference type="Pfam" id="PF14156">
    <property type="entry name" value="AbbA_antirepres"/>
    <property type="match status" value="1"/>
</dbReference>
<accession>A0A084H327</accession>
<dbReference type="Proteomes" id="UP000028549">
    <property type="component" value="Unassembled WGS sequence"/>
</dbReference>
<evidence type="ECO:0000313" key="1">
    <source>
        <dbReference type="EMBL" id="KEZ53989.1"/>
    </source>
</evidence>
<dbReference type="STRING" id="246786.GS18_0203410"/>
<dbReference type="Gene3D" id="1.10.287.3030">
    <property type="match status" value="1"/>
</dbReference>
<dbReference type="AlphaFoldDB" id="A0A084H327"/>
<evidence type="ECO:0008006" key="3">
    <source>
        <dbReference type="Google" id="ProtNLM"/>
    </source>
</evidence>
<evidence type="ECO:0000313" key="2">
    <source>
        <dbReference type="Proteomes" id="UP000028549"/>
    </source>
</evidence>
<dbReference type="RefSeq" id="WP_029565504.1">
    <property type="nucleotide sequence ID" value="NZ_JNVC02000001.1"/>
</dbReference>
<protein>
    <recommendedName>
        <fullName evidence="3">Antirepressor AbbA</fullName>
    </recommendedName>
</protein>
<comment type="caution">
    <text evidence="1">The sequence shown here is derived from an EMBL/GenBank/DDBJ whole genome shotgun (WGS) entry which is preliminary data.</text>
</comment>
<sequence>MNSAAEILSQDDQKFLIELLLKQQYALELVSSEIYEIENGTKQSDHATYQKLIRLYDRIRFEVK</sequence>
<dbReference type="InterPro" id="IPR025446">
    <property type="entry name" value="Antirep_AbbA"/>
</dbReference>
<keyword evidence="2" id="KW-1185">Reference proteome</keyword>
<dbReference type="EMBL" id="JNVC02000001">
    <property type="protein sequence ID" value="KEZ53989.1"/>
    <property type="molecule type" value="Genomic_DNA"/>
</dbReference>
<dbReference type="OrthoDB" id="2886079at2"/>
<proteinExistence type="predicted"/>
<name>A0A084H327_METID</name>
<gene>
    <name evidence="1" type="ORF">GS18_0203410</name>
</gene>